<dbReference type="InterPro" id="IPR033932">
    <property type="entry name" value="YtcJ-like"/>
</dbReference>
<dbReference type="PANTHER" id="PTHR22642:SF2">
    <property type="entry name" value="PROTEIN LONG AFTER FAR-RED 3"/>
    <property type="match status" value="1"/>
</dbReference>
<dbReference type="HOGENOM" id="CLU_009942_1_1_1"/>
<dbReference type="Pfam" id="PF07969">
    <property type="entry name" value="Amidohydro_3"/>
    <property type="match status" value="1"/>
</dbReference>
<dbReference type="SUPFAM" id="SSF51556">
    <property type="entry name" value="Metallo-dependent hydrolases"/>
    <property type="match status" value="1"/>
</dbReference>
<dbReference type="PANTHER" id="PTHR22642">
    <property type="entry name" value="IMIDAZOLONEPROPIONASE"/>
    <property type="match status" value="1"/>
</dbReference>
<dbReference type="GeneID" id="18810000"/>
<accession>F8P9P8</accession>
<gene>
    <name evidence="3" type="ORF">SERLADRAFT_363652</name>
</gene>
<dbReference type="GO" id="GO:0016810">
    <property type="term" value="F:hydrolase activity, acting on carbon-nitrogen (but not peptide) bonds"/>
    <property type="evidence" value="ECO:0007669"/>
    <property type="project" value="InterPro"/>
</dbReference>
<sequence>MDKKSAESSKQQPQPQTRRCLARYRIWTLLAAFLALAVFFKIDRNPSNDYAVCSESNKIYTVDALQPRVQCVVVRDSRVLDVGDLGTTSKTLLATPALKTIHLSPGAIIVPGLADAHAHILQYGFKMNLNLDGCVSVDEILARLKAYVVTHPEVLNDPSRWIQGMGWDQTKWPGAKYPTADHFDKEPLLRGRFISLARVDVHALWVSNRVMQHIGTIPEEIEGGAIIRGSRGKPTGIFVDNAMSLIRTPSWSESQMAEYFNRTVTDGLSYGLTSVHDAATEPEMIEFFTKQVDCNIDTRLLRGLRLYLMGNVLSDVYWGSQIPRLLDYGKGGRLNLRSFWEDQWQVNIHCIGDRANKVVLDIFEELSQSGNTSMISDRRPRIEHAQIMTLDDLVRVGSLGVIPSVQPTHATSDMWYAEQRLGPERIKGAYAYRTLLESSQNQVLPLGSDFPVEGINPLLGFYAAVTRLSESGESPHGAGGWYPGERLTREQALKGMTLDAAYAAFAEDGIGSLEVGKRADFVVLSRDIMTVRESEILKAEVLATVIDGRVVYGSL</sequence>
<keyword evidence="1" id="KW-1133">Transmembrane helix</keyword>
<dbReference type="InterPro" id="IPR013108">
    <property type="entry name" value="Amidohydro_3"/>
</dbReference>
<dbReference type="Gene3D" id="3.10.310.70">
    <property type="match status" value="1"/>
</dbReference>
<feature type="domain" description="Amidohydrolase 3" evidence="2">
    <location>
        <begin position="106"/>
        <end position="552"/>
    </location>
</feature>
<dbReference type="InterPro" id="IPR032466">
    <property type="entry name" value="Metal_Hydrolase"/>
</dbReference>
<dbReference type="InterPro" id="IPR011059">
    <property type="entry name" value="Metal-dep_hydrolase_composite"/>
</dbReference>
<dbReference type="Gene3D" id="3.20.20.140">
    <property type="entry name" value="Metal-dependent hydrolases"/>
    <property type="match status" value="2"/>
</dbReference>
<dbReference type="EMBL" id="GL945441">
    <property type="protein sequence ID" value="EGO20377.1"/>
    <property type="molecule type" value="Genomic_DNA"/>
</dbReference>
<reference evidence="3" key="1">
    <citation type="submission" date="2011-04" db="EMBL/GenBank/DDBJ databases">
        <title>Evolution of plant cell wall degrading machinery underlies the functional diversity of forest fungi.</title>
        <authorList>
            <consortium name="US DOE Joint Genome Institute (JGI-PGF)"/>
            <person name="Eastwood D.C."/>
            <person name="Floudas D."/>
            <person name="Binder M."/>
            <person name="Majcherczyk A."/>
            <person name="Schneider P."/>
            <person name="Aerts A."/>
            <person name="Asiegbu F.O."/>
            <person name="Baker S.E."/>
            <person name="Barry K."/>
            <person name="Bendiksby M."/>
            <person name="Blumentritt M."/>
            <person name="Coutinho P.M."/>
            <person name="Cullen D."/>
            <person name="Cullen D."/>
            <person name="Gathman A."/>
            <person name="Goodell B."/>
            <person name="Henrissat B."/>
            <person name="Ihrmark K."/>
            <person name="Kauserud H."/>
            <person name="Kohler A."/>
            <person name="LaButti K."/>
            <person name="Lapidus A."/>
            <person name="Lavin J.L."/>
            <person name="Lee Y.-H."/>
            <person name="Lindquist E."/>
            <person name="Lilly W."/>
            <person name="Lucas S."/>
            <person name="Morin E."/>
            <person name="Murat C."/>
            <person name="Oguiza J.A."/>
            <person name="Park J."/>
            <person name="Pisabarro A.G."/>
            <person name="Riley R."/>
            <person name="Rosling A."/>
            <person name="Salamov A."/>
            <person name="Schmidt O."/>
            <person name="Schmutz J."/>
            <person name="Skrede I."/>
            <person name="Stenlid J."/>
            <person name="Wiebenga A."/>
            <person name="Xie X."/>
            <person name="Kues U."/>
            <person name="Hibbett D.S."/>
            <person name="Hoffmeister D."/>
            <person name="Hogberg N."/>
            <person name="Martin F."/>
            <person name="Grigoriev I.V."/>
            <person name="Watkinson S.C."/>
        </authorList>
    </citation>
    <scope>NUCLEOTIDE SEQUENCE</scope>
    <source>
        <strain evidence="3">S7.9</strain>
    </source>
</reference>
<proteinExistence type="predicted"/>
<dbReference type="AlphaFoldDB" id="F8P9P8"/>
<dbReference type="CDD" id="cd01300">
    <property type="entry name" value="YtcJ_like"/>
    <property type="match status" value="1"/>
</dbReference>
<dbReference type="RefSeq" id="XP_007323122.1">
    <property type="nucleotide sequence ID" value="XM_007323060.1"/>
</dbReference>
<feature type="transmembrane region" description="Helical" evidence="1">
    <location>
        <begin position="21"/>
        <end position="40"/>
    </location>
</feature>
<protein>
    <recommendedName>
        <fullName evidence="2">Amidohydrolase 3 domain-containing protein</fullName>
    </recommendedName>
</protein>
<dbReference type="Proteomes" id="UP000008064">
    <property type="component" value="Unassembled WGS sequence"/>
</dbReference>
<dbReference type="Gene3D" id="2.30.40.10">
    <property type="entry name" value="Urease, subunit C, domain 1"/>
    <property type="match status" value="2"/>
</dbReference>
<organism>
    <name type="scientific">Serpula lacrymans var. lacrymans (strain S7.9)</name>
    <name type="common">Dry rot fungus</name>
    <dbReference type="NCBI Taxonomy" id="578457"/>
    <lineage>
        <taxon>Eukaryota</taxon>
        <taxon>Fungi</taxon>
        <taxon>Dikarya</taxon>
        <taxon>Basidiomycota</taxon>
        <taxon>Agaricomycotina</taxon>
        <taxon>Agaricomycetes</taxon>
        <taxon>Agaricomycetidae</taxon>
        <taxon>Boletales</taxon>
        <taxon>Coniophorineae</taxon>
        <taxon>Serpulaceae</taxon>
        <taxon>Serpula</taxon>
    </lineage>
</organism>
<evidence type="ECO:0000256" key="1">
    <source>
        <dbReference type="SAM" id="Phobius"/>
    </source>
</evidence>
<dbReference type="SUPFAM" id="SSF51338">
    <property type="entry name" value="Composite domain of metallo-dependent hydrolases"/>
    <property type="match status" value="1"/>
</dbReference>
<evidence type="ECO:0000313" key="3">
    <source>
        <dbReference type="EMBL" id="EGO20377.1"/>
    </source>
</evidence>
<dbReference type="OrthoDB" id="3501663at2759"/>
<dbReference type="KEGG" id="sla:SERLADRAFT_363652"/>
<keyword evidence="1" id="KW-0472">Membrane</keyword>
<keyword evidence="1" id="KW-0812">Transmembrane</keyword>
<name>F8P9P8_SERL9</name>
<evidence type="ECO:0000259" key="2">
    <source>
        <dbReference type="Pfam" id="PF07969"/>
    </source>
</evidence>